<keyword evidence="5" id="KW-0411">Iron-sulfur</keyword>
<keyword evidence="3" id="KW-0560">Oxidoreductase</keyword>
<name>A0A7Z7FCE7_9EURY</name>
<dbReference type="OrthoDB" id="37898at2157"/>
<dbReference type="PANTHER" id="PTHR31332">
    <property type="entry name" value="7-HYDROXYMETHYL CHLOROPHYLL A REDUCTASE, CHLOROPLASTIC"/>
    <property type="match status" value="1"/>
</dbReference>
<dbReference type="PANTHER" id="PTHR31332:SF6">
    <property type="entry name" value="FORMATE DEHYDROGENASE SUBUNIT BETA"/>
    <property type="match status" value="1"/>
</dbReference>
<sequence length="386" mass="43327">MPIDPICKNKVQEDTSYSVNYAGKKYRFCSSECKDKFDIVEKRVIRLKKSIAEQEKISFGKLRKEIIKPGICTLCGACAASCDSIVIKDEQPTLVDKCTACGVCYNQCPRTITTEAGLVGKLRHAYCAKSALPELKGQDGGVVTATLGYALDEGLIDCAIVTTRSEEEPWKPVPIVAKTYEDILEGSGSIYSHSMTLKALMDAVKEGMRSIAFVGPSCNIDAVTKMQRSPQGFLHHFMRANILKMGLFCMDTFYYEGIKEFVENREMNLADIESMKIRKGKFEFQTQDELRVFPLEEFDQYRSSSCKYCTDMAAENADISFGGVGTPQGWTTVLARSSIGYEIFNEAVDNGYITSRLLEEKEMKNALNLAKMKKIQMYPIHRREKL</sequence>
<dbReference type="PROSITE" id="PS00198">
    <property type="entry name" value="4FE4S_FER_1"/>
    <property type="match status" value="1"/>
</dbReference>
<dbReference type="Pfam" id="PF04945">
    <property type="entry name" value="YHS"/>
    <property type="match status" value="1"/>
</dbReference>
<dbReference type="InterPro" id="IPR011017">
    <property type="entry name" value="TRASH_dom"/>
</dbReference>
<dbReference type="InterPro" id="IPR045220">
    <property type="entry name" value="FRHB/FDHB/HCAR-like"/>
</dbReference>
<evidence type="ECO:0000256" key="1">
    <source>
        <dbReference type="ARBA" id="ARBA00001974"/>
    </source>
</evidence>
<dbReference type="InterPro" id="IPR007525">
    <property type="entry name" value="FrhB_FdhB_C"/>
</dbReference>
<dbReference type="Pfam" id="PF04422">
    <property type="entry name" value="FrhB_FdhB_N"/>
    <property type="match status" value="1"/>
</dbReference>
<proteinExistence type="predicted"/>
<dbReference type="RefSeq" id="WP_091709535.1">
    <property type="nucleotide sequence ID" value="NZ_FNCA01000003.1"/>
</dbReference>
<feature type="domain" description="4Fe-4S ferredoxin-type" evidence="6">
    <location>
        <begin position="63"/>
        <end position="92"/>
    </location>
</feature>
<protein>
    <submittedName>
        <fullName evidence="7">Coenzyme F420 hydrogenase subunit beta</fullName>
    </submittedName>
</protein>
<keyword evidence="8" id="KW-1185">Reference proteome</keyword>
<dbReference type="SUPFAM" id="SSF54862">
    <property type="entry name" value="4Fe-4S ferredoxins"/>
    <property type="match status" value="1"/>
</dbReference>
<dbReference type="InterPro" id="IPR007029">
    <property type="entry name" value="YHS_dom"/>
</dbReference>
<dbReference type="SMART" id="SM00746">
    <property type="entry name" value="TRASH"/>
    <property type="match status" value="1"/>
</dbReference>
<evidence type="ECO:0000256" key="3">
    <source>
        <dbReference type="ARBA" id="ARBA00023002"/>
    </source>
</evidence>
<keyword evidence="2" id="KW-0479">Metal-binding</keyword>
<evidence type="ECO:0000313" key="7">
    <source>
        <dbReference type="EMBL" id="SDF70622.1"/>
    </source>
</evidence>
<dbReference type="AlphaFoldDB" id="A0A7Z7FCE7"/>
<dbReference type="Gene3D" id="3.30.70.20">
    <property type="match status" value="1"/>
</dbReference>
<comment type="caution">
    <text evidence="7">The sequence shown here is derived from an EMBL/GenBank/DDBJ whole genome shotgun (WGS) entry which is preliminary data.</text>
</comment>
<evidence type="ECO:0000313" key="8">
    <source>
        <dbReference type="Proteomes" id="UP000199259"/>
    </source>
</evidence>
<dbReference type="EMBL" id="FNCA01000003">
    <property type="protein sequence ID" value="SDF70622.1"/>
    <property type="molecule type" value="Genomic_DNA"/>
</dbReference>
<gene>
    <name evidence="7" type="ORF">SAMN04488589_1182</name>
</gene>
<dbReference type="InterPro" id="IPR017896">
    <property type="entry name" value="4Fe4S_Fe-S-bd"/>
</dbReference>
<dbReference type="Proteomes" id="UP000199259">
    <property type="component" value="Unassembled WGS sequence"/>
</dbReference>
<feature type="domain" description="4Fe-4S ferredoxin-type" evidence="6">
    <location>
        <begin position="96"/>
        <end position="117"/>
    </location>
</feature>
<accession>A0A7Z7FCE7</accession>
<evidence type="ECO:0000256" key="2">
    <source>
        <dbReference type="ARBA" id="ARBA00022723"/>
    </source>
</evidence>
<keyword evidence="4" id="KW-0408">Iron</keyword>
<comment type="cofactor">
    <cofactor evidence="1">
        <name>FAD</name>
        <dbReference type="ChEBI" id="CHEBI:57692"/>
    </cofactor>
</comment>
<organism evidence="7 8">
    <name type="scientific">Methanolobus vulcani</name>
    <dbReference type="NCBI Taxonomy" id="38026"/>
    <lineage>
        <taxon>Archaea</taxon>
        <taxon>Methanobacteriati</taxon>
        <taxon>Methanobacteriota</taxon>
        <taxon>Stenosarchaea group</taxon>
        <taxon>Methanomicrobia</taxon>
        <taxon>Methanosarcinales</taxon>
        <taxon>Methanosarcinaceae</taxon>
        <taxon>Methanolobus</taxon>
    </lineage>
</organism>
<dbReference type="Pfam" id="PF04432">
    <property type="entry name" value="FrhB_FdhB_C"/>
    <property type="match status" value="1"/>
</dbReference>
<evidence type="ECO:0000256" key="4">
    <source>
        <dbReference type="ARBA" id="ARBA00023004"/>
    </source>
</evidence>
<dbReference type="GO" id="GO:0046872">
    <property type="term" value="F:metal ion binding"/>
    <property type="evidence" value="ECO:0007669"/>
    <property type="project" value="UniProtKB-KW"/>
</dbReference>
<evidence type="ECO:0000259" key="6">
    <source>
        <dbReference type="PROSITE" id="PS51379"/>
    </source>
</evidence>
<dbReference type="GO" id="GO:0052592">
    <property type="term" value="F:oxidoreductase activity, acting on CH or CH2 groups, with an iron-sulfur protein as acceptor"/>
    <property type="evidence" value="ECO:0007669"/>
    <property type="project" value="TreeGrafter"/>
</dbReference>
<dbReference type="InterPro" id="IPR007516">
    <property type="entry name" value="Co_F420_Hydgase/DH_bsu_N"/>
</dbReference>
<dbReference type="PROSITE" id="PS51379">
    <property type="entry name" value="4FE4S_FER_2"/>
    <property type="match status" value="2"/>
</dbReference>
<evidence type="ECO:0000256" key="5">
    <source>
        <dbReference type="ARBA" id="ARBA00023014"/>
    </source>
</evidence>
<reference evidence="7 8" key="1">
    <citation type="submission" date="2016-10" db="EMBL/GenBank/DDBJ databases">
        <authorList>
            <person name="Varghese N."/>
            <person name="Submissions S."/>
        </authorList>
    </citation>
    <scope>NUCLEOTIDE SEQUENCE [LARGE SCALE GENOMIC DNA]</scope>
    <source>
        <strain evidence="7 8">PL 12/M</strain>
    </source>
</reference>
<dbReference type="GO" id="GO:0051536">
    <property type="term" value="F:iron-sulfur cluster binding"/>
    <property type="evidence" value="ECO:0007669"/>
    <property type="project" value="UniProtKB-KW"/>
</dbReference>
<dbReference type="InterPro" id="IPR017900">
    <property type="entry name" value="4Fe4S_Fe_S_CS"/>
</dbReference>